<dbReference type="InterPro" id="IPR008308">
    <property type="entry name" value="YpbB-like"/>
</dbReference>
<evidence type="ECO:0000259" key="1">
    <source>
        <dbReference type="Pfam" id="PF14493"/>
    </source>
</evidence>
<feature type="domain" description="Helicase Helix-turn-helix" evidence="1">
    <location>
        <begin position="259"/>
        <end position="345"/>
    </location>
</feature>
<dbReference type="OrthoDB" id="2354672at2"/>
<organism evidence="2 4">
    <name type="scientific">Bacillus canaveralius</name>
    <dbReference type="NCBI Taxonomy" id="1403243"/>
    <lineage>
        <taxon>Bacteria</taxon>
        <taxon>Bacillati</taxon>
        <taxon>Bacillota</taxon>
        <taxon>Bacilli</taxon>
        <taxon>Bacillales</taxon>
        <taxon>Bacillaceae</taxon>
        <taxon>Bacillus</taxon>
    </lineage>
</organism>
<proteinExistence type="predicted"/>
<dbReference type="InterPro" id="IPR029491">
    <property type="entry name" value="Helicase_HTH"/>
</dbReference>
<comment type="caution">
    <text evidence="2">The sequence shown here is derived from an EMBL/GenBank/DDBJ whole genome shotgun (WGS) entry which is preliminary data.</text>
</comment>
<protein>
    <submittedName>
        <fullName evidence="2">RQC domain-containing protein</fullName>
    </submittedName>
</protein>
<name>A0A2N5GRN2_9BACI</name>
<sequence>MFNAYLGMIILYCLKQINGERTIYSVYHLLKGKKSSQTIQDAYLFNITVLFQAFSFITRTEFDQTVLNCAKQGMLEETVSQHYILTKKGSDWLAQELDAKPIPLSLNGWKNHHLTDLFWERLSILIQVCSNLLHHETKYIPVQKRKETLFWLKGYLSAYGKNRAELAEQLHAQLTACLELNKESDPSVIVLRLSGHNRAGLTRVQAAMQLGTDLGYYHLQFLGFIHYVLDLIKREPDQYRLLYPLITDLHKELPLTKSTARTFELINEGRSLLEIAAIRKLKQSTIEDHIVEMALNIEEFDISRYVDIDKQMVIQKAAELTSSKQLKQIRKYASAADYFEIRLVMAKLGGHIWT</sequence>
<dbReference type="Proteomes" id="UP000235114">
    <property type="component" value="Unassembled WGS sequence"/>
</dbReference>
<dbReference type="PIRSF" id="PIRSF021350">
    <property type="entry name" value="UCP021350"/>
    <property type="match status" value="1"/>
</dbReference>
<reference evidence="3 5" key="2">
    <citation type="submission" date="2017-12" db="EMBL/GenBank/DDBJ databases">
        <title>Comparative Functional Genomics of Dry Heat Resistant strains isolated from the Viking Spacecraft.</title>
        <authorList>
            <person name="Seuylemezian A."/>
            <person name="Cooper K."/>
            <person name="Vaishampayan P."/>
        </authorList>
    </citation>
    <scope>NUCLEOTIDE SEQUENCE [LARGE SCALE GENOMIC DNA]</scope>
    <source>
        <strain evidence="3 5">ATCC 29669</strain>
    </source>
</reference>
<evidence type="ECO:0000313" key="2">
    <source>
        <dbReference type="EMBL" id="PLR86106.1"/>
    </source>
</evidence>
<evidence type="ECO:0000313" key="5">
    <source>
        <dbReference type="Proteomes" id="UP000235114"/>
    </source>
</evidence>
<keyword evidence="5" id="KW-1185">Reference proteome</keyword>
<reference evidence="2 4" key="1">
    <citation type="submission" date="2017-11" db="EMBL/GenBank/DDBJ databases">
        <title>Comparitive Functional Genomics of Dry Heat Resistant strains isolated from the Viking Spacecraft.</title>
        <authorList>
            <person name="Seuylemezian A."/>
            <person name="Cooper K."/>
            <person name="Vaishampayan P."/>
        </authorList>
    </citation>
    <scope>NUCLEOTIDE SEQUENCE [LARGE SCALE GENOMIC DNA]</scope>
    <source>
        <strain evidence="2 4">M4.6</strain>
    </source>
</reference>
<dbReference type="EMBL" id="PGVA01000004">
    <property type="protein sequence ID" value="PLR86106.1"/>
    <property type="molecule type" value="Genomic_DNA"/>
</dbReference>
<dbReference type="Pfam" id="PF14493">
    <property type="entry name" value="HTH_40"/>
    <property type="match status" value="1"/>
</dbReference>
<accession>A0A2N5GRN2</accession>
<dbReference type="EMBL" id="PGVD01000013">
    <property type="protein sequence ID" value="PLS00226.1"/>
    <property type="molecule type" value="Genomic_DNA"/>
</dbReference>
<dbReference type="AlphaFoldDB" id="A0A2N5GRN2"/>
<gene>
    <name evidence="2" type="ORF">CU635_03465</name>
    <name evidence="3" type="ORF">CVD25_05175</name>
</gene>
<evidence type="ECO:0000313" key="4">
    <source>
        <dbReference type="Proteomes" id="UP000234951"/>
    </source>
</evidence>
<dbReference type="Proteomes" id="UP000234951">
    <property type="component" value="Unassembled WGS sequence"/>
</dbReference>
<dbReference type="RefSeq" id="WP_101575770.1">
    <property type="nucleotide sequence ID" value="NZ_PGVA01000004.1"/>
</dbReference>
<evidence type="ECO:0000313" key="3">
    <source>
        <dbReference type="EMBL" id="PLS00226.1"/>
    </source>
</evidence>